<protein>
    <recommendedName>
        <fullName evidence="1">Xaa-Pro dipeptidyl-peptidase C-terminal domain-containing protein</fullName>
    </recommendedName>
</protein>
<evidence type="ECO:0000313" key="3">
    <source>
        <dbReference type="Proteomes" id="UP000579250"/>
    </source>
</evidence>
<comment type="caution">
    <text evidence="2">The sequence shown here is derived from an EMBL/GenBank/DDBJ whole genome shotgun (WGS) entry which is preliminary data.</text>
</comment>
<dbReference type="EMBL" id="JAAXPI010000009">
    <property type="protein sequence ID" value="NKZ04059.1"/>
    <property type="molecule type" value="Genomic_DNA"/>
</dbReference>
<evidence type="ECO:0000313" key="2">
    <source>
        <dbReference type="EMBL" id="NKZ04059.1"/>
    </source>
</evidence>
<proteinExistence type="predicted"/>
<dbReference type="SMART" id="SM00939">
    <property type="entry name" value="PepX_C"/>
    <property type="match status" value="1"/>
</dbReference>
<name>A0A846YUI0_9ACTN</name>
<reference evidence="2 3" key="1">
    <citation type="submission" date="2020-04" db="EMBL/GenBank/DDBJ databases">
        <title>MicrobeNet Type strains.</title>
        <authorList>
            <person name="Nicholson A.C."/>
        </authorList>
    </citation>
    <scope>NUCLEOTIDE SEQUENCE [LARGE SCALE GENOMIC DNA]</scope>
    <source>
        <strain evidence="2 3">ATCC BAA-277</strain>
    </source>
</reference>
<dbReference type="InterPro" id="IPR008979">
    <property type="entry name" value="Galactose-bd-like_sf"/>
</dbReference>
<dbReference type="SUPFAM" id="SSF49785">
    <property type="entry name" value="Galactose-binding domain-like"/>
    <property type="match status" value="1"/>
</dbReference>
<sequence length="275" mass="29465">MITVTAAQLAATALPAAADVPTRDGTPRVTVRNGETQPVFSRADAVTQTVDIVPLSLNAGPSGRPGKLGLLPRPGGTQSFVDAGKTRTAGQLLAGEDRADPDRLAYLTGPLPRDVRVDGIPSVSLRASLYGRSPYLTALLVDYGTDTRPTGARVNTDEQVCYGESVPGDPGCTTRQALKTETAPYKIITRGWLDARNRRGFSRTEPVKAGKTYTFRWNLEPADYTVRAGHRLGVVLLSTDYDYTLCYPDGTEVAVRPGLSRVLLPLARGGREALK</sequence>
<feature type="domain" description="Xaa-Pro dipeptidyl-peptidase C-terminal" evidence="1">
    <location>
        <begin position="19"/>
        <end position="263"/>
    </location>
</feature>
<dbReference type="InterPro" id="IPR013736">
    <property type="entry name" value="Xaa-Pro_dipept_C"/>
</dbReference>
<dbReference type="RefSeq" id="WP_067638966.1">
    <property type="nucleotide sequence ID" value="NZ_JAAXPI010000009.1"/>
</dbReference>
<evidence type="ECO:0000259" key="1">
    <source>
        <dbReference type="SMART" id="SM00939"/>
    </source>
</evidence>
<dbReference type="AlphaFoldDB" id="A0A846YUI0"/>
<dbReference type="Proteomes" id="UP000579250">
    <property type="component" value="Unassembled WGS sequence"/>
</dbReference>
<gene>
    <name evidence="2" type="ORF">HGB48_09885</name>
</gene>
<organism evidence="2 3">
    <name type="scientific">Actinomadura latina</name>
    <dbReference type="NCBI Taxonomy" id="163603"/>
    <lineage>
        <taxon>Bacteria</taxon>
        <taxon>Bacillati</taxon>
        <taxon>Actinomycetota</taxon>
        <taxon>Actinomycetes</taxon>
        <taxon>Streptosporangiales</taxon>
        <taxon>Thermomonosporaceae</taxon>
        <taxon>Actinomadura</taxon>
    </lineage>
</organism>
<dbReference type="Gene3D" id="2.60.120.260">
    <property type="entry name" value="Galactose-binding domain-like"/>
    <property type="match status" value="1"/>
</dbReference>
<dbReference type="Pfam" id="PF08530">
    <property type="entry name" value="PepX_C"/>
    <property type="match status" value="1"/>
</dbReference>
<dbReference type="GO" id="GO:0008239">
    <property type="term" value="F:dipeptidyl-peptidase activity"/>
    <property type="evidence" value="ECO:0007669"/>
    <property type="project" value="InterPro"/>
</dbReference>
<keyword evidence="3" id="KW-1185">Reference proteome</keyword>
<accession>A0A846YUI0</accession>